<dbReference type="KEGG" id="oan:Oant_0223"/>
<evidence type="ECO:0000313" key="3">
    <source>
        <dbReference type="Proteomes" id="UP000002301"/>
    </source>
</evidence>
<accession>A6WVF0</accession>
<gene>
    <name evidence="2" type="ordered locus">Oant_0223</name>
</gene>
<dbReference type="PATRIC" id="fig|439375.7.peg.239"/>
<feature type="region of interest" description="Disordered" evidence="1">
    <location>
        <begin position="1"/>
        <end position="22"/>
    </location>
</feature>
<evidence type="ECO:0000313" key="2">
    <source>
        <dbReference type="EMBL" id="ABS12954.1"/>
    </source>
</evidence>
<dbReference type="STRING" id="439375.Oant_0223"/>
<dbReference type="AlphaFoldDB" id="A6WVF0"/>
<evidence type="ECO:0000256" key="1">
    <source>
        <dbReference type="SAM" id="MobiDB-lite"/>
    </source>
</evidence>
<name>A6WVF0_BRUA4</name>
<organism evidence="2 3">
    <name type="scientific">Brucella anthropi (strain ATCC 49188 / DSM 6882 / CCUG 24695 / JCM 21032 / LMG 3331 / NBRC 15819 / NCTC 12168 / Alc 37)</name>
    <name type="common">Ochrobactrum anthropi</name>
    <dbReference type="NCBI Taxonomy" id="439375"/>
    <lineage>
        <taxon>Bacteria</taxon>
        <taxon>Pseudomonadati</taxon>
        <taxon>Pseudomonadota</taxon>
        <taxon>Alphaproteobacteria</taxon>
        <taxon>Hyphomicrobiales</taxon>
        <taxon>Brucellaceae</taxon>
        <taxon>Brucella/Ochrobactrum group</taxon>
        <taxon>Brucella</taxon>
    </lineage>
</organism>
<dbReference type="HOGENOM" id="CLU_1914906_0_0_5"/>
<dbReference type="EMBL" id="CP000758">
    <property type="protein sequence ID" value="ABS12954.1"/>
    <property type="molecule type" value="Genomic_DNA"/>
</dbReference>
<protein>
    <submittedName>
        <fullName evidence="2">Uncharacterized protein</fullName>
    </submittedName>
</protein>
<dbReference type="RefSeq" id="WP_011982413.1">
    <property type="nucleotide sequence ID" value="NC_009667.1"/>
</dbReference>
<sequence length="132" mass="15270">MLETSSKNVDFSPKRISQDRTSMSDAELAADLLDELIGYRGVREPIKAMLDRAYDKLSKKSQKWTRRRVRAIFNKEANRIDNREIAEMEAVIAERKRHAEYKEETARIAQMAVAAQTNASRRYAPKQGRELI</sequence>
<keyword evidence="3" id="KW-1185">Reference proteome</keyword>
<reference evidence="2 3" key="1">
    <citation type="journal article" date="2011" name="J. Bacteriol.">
        <title>Genome of Ochrobactrum anthropi ATCC 49188 T, a versatile opportunistic pathogen and symbiont of several eukaryotic hosts.</title>
        <authorList>
            <person name="Chain P.S."/>
            <person name="Lang D.M."/>
            <person name="Comerci D.J."/>
            <person name="Malfatti S.A."/>
            <person name="Vergez L.M."/>
            <person name="Shin M."/>
            <person name="Ugalde R.A."/>
            <person name="Garcia E."/>
            <person name="Tolmasky M.E."/>
        </authorList>
    </citation>
    <scope>NUCLEOTIDE SEQUENCE [LARGE SCALE GENOMIC DNA]</scope>
    <source>
        <strain evidence="3">ATCC 49188 / DSM 6882 / CCUG 24695 / JCM 21032 / LMG 3331 / NBRC 15819 / NCTC 12168 / Alc 37</strain>
    </source>
</reference>
<proteinExistence type="predicted"/>
<dbReference type="Proteomes" id="UP000002301">
    <property type="component" value="Chromosome 1"/>
</dbReference>